<protein>
    <recommendedName>
        <fullName evidence="11">AEC family transporter</fullName>
    </recommendedName>
</protein>
<evidence type="ECO:0000313" key="9">
    <source>
        <dbReference type="EMBL" id="MBB3667066.1"/>
    </source>
</evidence>
<reference evidence="9 10" key="1">
    <citation type="submission" date="2020-08" db="EMBL/GenBank/DDBJ databases">
        <title>Sequencing the genomes of 1000 actinobacteria strains.</title>
        <authorList>
            <person name="Klenk H.-P."/>
        </authorList>
    </citation>
    <scope>NUCLEOTIDE SEQUENCE [LARGE SCALE GENOMIC DNA]</scope>
    <source>
        <strain evidence="9 10">DSM 28238</strain>
    </source>
</reference>
<dbReference type="Proteomes" id="UP000547528">
    <property type="component" value="Unassembled WGS sequence"/>
</dbReference>
<proteinExistence type="inferred from homology"/>
<evidence type="ECO:0000256" key="3">
    <source>
        <dbReference type="ARBA" id="ARBA00022448"/>
    </source>
</evidence>
<feature type="transmembrane region" description="Helical" evidence="8">
    <location>
        <begin position="37"/>
        <end position="56"/>
    </location>
</feature>
<evidence type="ECO:0000256" key="8">
    <source>
        <dbReference type="SAM" id="Phobius"/>
    </source>
</evidence>
<feature type="transmembrane region" description="Helical" evidence="8">
    <location>
        <begin position="6"/>
        <end position="25"/>
    </location>
</feature>
<dbReference type="RefSeq" id="WP_183357434.1">
    <property type="nucleotide sequence ID" value="NZ_BAABKR010000001.1"/>
</dbReference>
<feature type="transmembrane region" description="Helical" evidence="8">
    <location>
        <begin position="303"/>
        <end position="321"/>
    </location>
</feature>
<keyword evidence="4" id="KW-1003">Cell membrane</keyword>
<feature type="transmembrane region" description="Helical" evidence="8">
    <location>
        <begin position="175"/>
        <end position="193"/>
    </location>
</feature>
<dbReference type="InterPro" id="IPR004776">
    <property type="entry name" value="Mem_transp_PIN-like"/>
</dbReference>
<accession>A0A7W5U0M3</accession>
<keyword evidence="7 8" id="KW-0472">Membrane</keyword>
<dbReference type="PANTHER" id="PTHR36838">
    <property type="entry name" value="AUXIN EFFLUX CARRIER FAMILY PROTEIN"/>
    <property type="match status" value="1"/>
</dbReference>
<feature type="transmembrane region" description="Helical" evidence="8">
    <location>
        <begin position="213"/>
        <end position="229"/>
    </location>
</feature>
<evidence type="ECO:0000256" key="4">
    <source>
        <dbReference type="ARBA" id="ARBA00022475"/>
    </source>
</evidence>
<dbReference type="Pfam" id="PF03547">
    <property type="entry name" value="Mem_trans"/>
    <property type="match status" value="1"/>
</dbReference>
<keyword evidence="6 8" id="KW-1133">Transmembrane helix</keyword>
<evidence type="ECO:0000256" key="7">
    <source>
        <dbReference type="ARBA" id="ARBA00023136"/>
    </source>
</evidence>
<comment type="caution">
    <text evidence="9">The sequence shown here is derived from an EMBL/GenBank/DDBJ whole genome shotgun (WGS) entry which is preliminary data.</text>
</comment>
<feature type="transmembrane region" description="Helical" evidence="8">
    <location>
        <begin position="271"/>
        <end position="291"/>
    </location>
</feature>
<dbReference type="GO" id="GO:0055085">
    <property type="term" value="P:transmembrane transport"/>
    <property type="evidence" value="ECO:0007669"/>
    <property type="project" value="InterPro"/>
</dbReference>
<keyword evidence="3" id="KW-0813">Transport</keyword>
<evidence type="ECO:0000256" key="6">
    <source>
        <dbReference type="ARBA" id="ARBA00022989"/>
    </source>
</evidence>
<evidence type="ECO:0000256" key="1">
    <source>
        <dbReference type="ARBA" id="ARBA00004651"/>
    </source>
</evidence>
<feature type="transmembrane region" description="Helical" evidence="8">
    <location>
        <begin position="241"/>
        <end position="265"/>
    </location>
</feature>
<dbReference type="GO" id="GO:0005886">
    <property type="term" value="C:plasma membrane"/>
    <property type="evidence" value="ECO:0007669"/>
    <property type="project" value="UniProtKB-SubCell"/>
</dbReference>
<gene>
    <name evidence="9" type="ORF">FHX47_000659</name>
</gene>
<dbReference type="AlphaFoldDB" id="A0A7W5U0M3"/>
<sequence>MLEMLSVVAPLFLIILLGFAAGFARRFREASPYLNGFVFYFALPTFLFSAMTQAPAVDSVPWAMPLIVLTVTPALSIGLYYLCRGIGGPTRAGAAPTSLAGTFGNVGYFGIPISIGVLGPEAGLAAGLVHVVHNVFYMNGYPLVRTVVSTGEEGGRSRSVAALWRTRIWPVLRRGVLMNPMFAAIAVALVVAFGDFSLPPLIEEPVTLMGDTAVPLALFCIGLALHPALEGVRSGGVTLSPIALGTTVKLLVLPVLTWAATLLFYDQLGPVWAGTLIIMAATPSSTTAFLFSSEYDGDGRLAAAILVASTGLSLITLPLAAEVLL</sequence>
<evidence type="ECO:0000256" key="2">
    <source>
        <dbReference type="ARBA" id="ARBA00010145"/>
    </source>
</evidence>
<name>A0A7W5U0M3_9MICC</name>
<dbReference type="PANTHER" id="PTHR36838:SF3">
    <property type="entry name" value="TRANSPORTER AUXIN EFFLUX CARRIER EC FAMILY"/>
    <property type="match status" value="1"/>
</dbReference>
<evidence type="ECO:0008006" key="11">
    <source>
        <dbReference type="Google" id="ProtNLM"/>
    </source>
</evidence>
<comment type="subcellular location">
    <subcellularLocation>
        <location evidence="1">Cell membrane</location>
        <topology evidence="1">Multi-pass membrane protein</topology>
    </subcellularLocation>
</comment>
<keyword evidence="5 8" id="KW-0812">Transmembrane</keyword>
<feature type="transmembrane region" description="Helical" evidence="8">
    <location>
        <begin position="62"/>
        <end position="82"/>
    </location>
</feature>
<dbReference type="EMBL" id="JACIBT010000001">
    <property type="protein sequence ID" value="MBB3667066.1"/>
    <property type="molecule type" value="Genomic_DNA"/>
</dbReference>
<organism evidence="9 10">
    <name type="scientific">Garicola koreensis</name>
    <dbReference type="NCBI Taxonomy" id="1262554"/>
    <lineage>
        <taxon>Bacteria</taxon>
        <taxon>Bacillati</taxon>
        <taxon>Actinomycetota</taxon>
        <taxon>Actinomycetes</taxon>
        <taxon>Micrococcales</taxon>
        <taxon>Micrococcaceae</taxon>
        <taxon>Garicola</taxon>
    </lineage>
</organism>
<comment type="similarity">
    <text evidence="2">Belongs to the auxin efflux carrier (TC 2.A.69) family.</text>
</comment>
<keyword evidence="10" id="KW-1185">Reference proteome</keyword>
<evidence type="ECO:0000313" key="10">
    <source>
        <dbReference type="Proteomes" id="UP000547528"/>
    </source>
</evidence>
<evidence type="ECO:0000256" key="5">
    <source>
        <dbReference type="ARBA" id="ARBA00022692"/>
    </source>
</evidence>
<dbReference type="InterPro" id="IPR038770">
    <property type="entry name" value="Na+/solute_symporter_sf"/>
</dbReference>
<dbReference type="Gene3D" id="1.20.1530.20">
    <property type="match status" value="1"/>
</dbReference>